<evidence type="ECO:0000256" key="3">
    <source>
        <dbReference type="ARBA" id="ARBA00022527"/>
    </source>
</evidence>
<protein>
    <recommendedName>
        <fullName evidence="12">Serine/threonine-protein kinase</fullName>
        <ecNumber evidence="12">2.7.11.1</ecNumber>
    </recommendedName>
</protein>
<feature type="binding site" evidence="14">
    <location>
        <position position="126"/>
    </location>
    <ligand>
        <name>ATP</name>
        <dbReference type="ChEBI" id="CHEBI:30616"/>
    </ligand>
</feature>
<evidence type="ECO:0000256" key="5">
    <source>
        <dbReference type="ARBA" id="ARBA00022679"/>
    </source>
</evidence>
<comment type="catalytic activity">
    <reaction evidence="11 12">
        <text>L-seryl-[protein] + ATP = O-phospho-L-seryl-[protein] + ADP + H(+)</text>
        <dbReference type="Rhea" id="RHEA:17989"/>
        <dbReference type="Rhea" id="RHEA-COMP:9863"/>
        <dbReference type="Rhea" id="RHEA-COMP:11604"/>
        <dbReference type="ChEBI" id="CHEBI:15378"/>
        <dbReference type="ChEBI" id="CHEBI:29999"/>
        <dbReference type="ChEBI" id="CHEBI:30616"/>
        <dbReference type="ChEBI" id="CHEBI:83421"/>
        <dbReference type="ChEBI" id="CHEBI:456216"/>
        <dbReference type="EC" id="2.7.11.1"/>
    </reaction>
</comment>
<proteinExistence type="inferred from homology"/>
<evidence type="ECO:0000256" key="10">
    <source>
        <dbReference type="ARBA" id="ARBA00047899"/>
    </source>
</evidence>
<evidence type="ECO:0000256" key="4">
    <source>
        <dbReference type="ARBA" id="ARBA00022553"/>
    </source>
</evidence>
<keyword evidence="8 12" id="KW-0067">ATP-binding</keyword>
<dbReference type="Gene3D" id="3.30.200.20">
    <property type="entry name" value="Phosphorylase Kinase, domain 1"/>
    <property type="match status" value="1"/>
</dbReference>
<dbReference type="InterPro" id="IPR051138">
    <property type="entry name" value="PIM_Ser/Thr_kinase"/>
</dbReference>
<keyword evidence="3 12" id="KW-0723">Serine/threonine-protein kinase</keyword>
<dbReference type="InterPro" id="IPR011009">
    <property type="entry name" value="Kinase-like_dom_sf"/>
</dbReference>
<dbReference type="PROSITE" id="PS00107">
    <property type="entry name" value="PROTEIN_KINASE_ATP"/>
    <property type="match status" value="1"/>
</dbReference>
<feature type="active site" description="Proton acceptor" evidence="13">
    <location>
        <position position="172"/>
    </location>
</feature>
<evidence type="ECO:0000256" key="2">
    <source>
        <dbReference type="ARBA" id="ARBA00005505"/>
    </source>
</evidence>
<evidence type="ECO:0000256" key="6">
    <source>
        <dbReference type="ARBA" id="ARBA00022741"/>
    </source>
</evidence>
<evidence type="ECO:0000256" key="11">
    <source>
        <dbReference type="ARBA" id="ARBA00048679"/>
    </source>
</evidence>
<feature type="compositionally biased region" description="Basic and acidic residues" evidence="16">
    <location>
        <begin position="1"/>
        <end position="10"/>
    </location>
</feature>
<dbReference type="GO" id="GO:0005737">
    <property type="term" value="C:cytoplasm"/>
    <property type="evidence" value="ECO:0007669"/>
    <property type="project" value="UniProtKB-UniRule"/>
</dbReference>
<evidence type="ECO:0000256" key="8">
    <source>
        <dbReference type="ARBA" id="ARBA00022840"/>
    </source>
</evidence>
<keyword evidence="19" id="KW-1185">Reference proteome</keyword>
<feature type="binding site" evidence="14">
    <location>
        <begin position="49"/>
        <end position="57"/>
    </location>
    <ligand>
        <name>ATP</name>
        <dbReference type="ChEBI" id="CHEBI:30616"/>
    </ligand>
</feature>
<dbReference type="PIRSF" id="PIRSF037993">
    <property type="entry name" value="STPK_Pim-1"/>
    <property type="match status" value="1"/>
</dbReference>
<dbReference type="GO" id="GO:0043066">
    <property type="term" value="P:negative regulation of apoptotic process"/>
    <property type="evidence" value="ECO:0007669"/>
    <property type="project" value="UniProtKB-UniRule"/>
</dbReference>
<evidence type="ECO:0000256" key="16">
    <source>
        <dbReference type="SAM" id="MobiDB-lite"/>
    </source>
</evidence>
<keyword evidence="6 12" id="KW-0547">Nucleotide-binding</keyword>
<evidence type="ECO:0000256" key="12">
    <source>
        <dbReference type="PIRNR" id="PIRNR037993"/>
    </source>
</evidence>
<evidence type="ECO:0000313" key="19">
    <source>
        <dbReference type="Proteomes" id="UP000694560"/>
    </source>
</evidence>
<dbReference type="PROSITE" id="PS00108">
    <property type="entry name" value="PROTEIN_KINASE_ST"/>
    <property type="match status" value="1"/>
</dbReference>
<dbReference type="Proteomes" id="UP000694560">
    <property type="component" value="Unplaced"/>
</dbReference>
<sequence length="304" mass="33957">APNRRPEPAPHAENWPCNKSPLLRTSRTPSPAGKALVSLIGRYRVGPLLGRGGYGNVYAGTRLADAPPVAIKCVERKRIHHWGELPDGTSAPLEIVLHAKVSTGCRGIVQLLEWVELPGSFVIVMERPEQCQDLSGYILERGCLSEEVARELFRQVLEAVQHCTSCGVLHRDIKPENIVVDLCTGQAQLIDFGCGTHLQKAAYTDFAGTALYSPPEWKRFHWYHGEPATVWSLGILLHQMVCGEHPFRKGRNISGDQLWLPQWLSQECRDLITWCLSLHASERPSLEDLMCDPWVQDIHEGPGK</sequence>
<dbReference type="InterPro" id="IPR017441">
    <property type="entry name" value="Protein_kinase_ATP_BS"/>
</dbReference>
<evidence type="ECO:0000313" key="18">
    <source>
        <dbReference type="Ensembl" id="ENSMCSP00000016924.1"/>
    </source>
</evidence>
<feature type="binding site" evidence="14">
    <location>
        <position position="133"/>
    </location>
    <ligand>
        <name>ATP</name>
        <dbReference type="ChEBI" id="CHEBI:30616"/>
    </ligand>
</feature>
<dbReference type="GO" id="GO:0005524">
    <property type="term" value="F:ATP binding"/>
    <property type="evidence" value="ECO:0007669"/>
    <property type="project" value="UniProtKB-UniRule"/>
</dbReference>
<name>A0A8C5U5B4_9PASS</name>
<reference evidence="18" key="2">
    <citation type="submission" date="2025-09" db="UniProtKB">
        <authorList>
            <consortium name="Ensembl"/>
        </authorList>
    </citation>
    <scope>IDENTIFICATION</scope>
</reference>
<evidence type="ECO:0000259" key="17">
    <source>
        <dbReference type="PROSITE" id="PS50011"/>
    </source>
</evidence>
<accession>A0A8C5U5B4</accession>
<organism evidence="18 19">
    <name type="scientific">Malurus cyaneus samueli</name>
    <dbReference type="NCBI Taxonomy" id="2593467"/>
    <lineage>
        <taxon>Eukaryota</taxon>
        <taxon>Metazoa</taxon>
        <taxon>Chordata</taxon>
        <taxon>Craniata</taxon>
        <taxon>Vertebrata</taxon>
        <taxon>Euteleostomi</taxon>
        <taxon>Archelosauria</taxon>
        <taxon>Archosauria</taxon>
        <taxon>Dinosauria</taxon>
        <taxon>Saurischia</taxon>
        <taxon>Theropoda</taxon>
        <taxon>Coelurosauria</taxon>
        <taxon>Aves</taxon>
        <taxon>Neognathae</taxon>
        <taxon>Neoaves</taxon>
        <taxon>Telluraves</taxon>
        <taxon>Australaves</taxon>
        <taxon>Passeriformes</taxon>
        <taxon>Meliphagoidea</taxon>
        <taxon>Maluridae</taxon>
        <taxon>Malurus</taxon>
    </lineage>
</organism>
<dbReference type="Gene3D" id="1.10.510.10">
    <property type="entry name" value="Transferase(Phosphotransferase) domain 1"/>
    <property type="match status" value="1"/>
</dbReference>
<dbReference type="InterPro" id="IPR008271">
    <property type="entry name" value="Ser/Thr_kinase_AS"/>
</dbReference>
<dbReference type="GO" id="GO:0004674">
    <property type="term" value="F:protein serine/threonine kinase activity"/>
    <property type="evidence" value="ECO:0007669"/>
    <property type="project" value="UniProtKB-UniRule"/>
</dbReference>
<dbReference type="Ensembl" id="ENSMCST00000017356.1">
    <property type="protein sequence ID" value="ENSMCSP00000016924.1"/>
    <property type="gene ID" value="ENSMCSG00000011889.1"/>
</dbReference>
<dbReference type="OrthoDB" id="9331472at2759"/>
<dbReference type="Pfam" id="PF00069">
    <property type="entry name" value="Pkinase"/>
    <property type="match status" value="1"/>
</dbReference>
<dbReference type="EC" id="2.7.11.1" evidence="12"/>
<reference evidence="18" key="1">
    <citation type="submission" date="2025-08" db="UniProtKB">
        <authorList>
            <consortium name="Ensembl"/>
        </authorList>
    </citation>
    <scope>IDENTIFICATION</scope>
</reference>
<keyword evidence="4" id="KW-0597">Phosphoprotein</keyword>
<comment type="similarity">
    <text evidence="2 12">Belongs to the protein kinase superfamily. CAMK Ser/Thr protein kinase family. PIM subfamily.</text>
</comment>
<evidence type="ECO:0000256" key="15">
    <source>
        <dbReference type="PROSITE-ProRule" id="PRU10141"/>
    </source>
</evidence>
<feature type="domain" description="Protein kinase" evidence="17">
    <location>
        <begin position="43"/>
        <end position="295"/>
    </location>
</feature>
<dbReference type="InterPro" id="IPR017348">
    <property type="entry name" value="PIM1/2/3"/>
</dbReference>
<feature type="region of interest" description="Disordered" evidence="16">
    <location>
        <begin position="1"/>
        <end position="30"/>
    </location>
</feature>
<comment type="catalytic activity">
    <reaction evidence="10 12">
        <text>L-threonyl-[protein] + ATP = O-phospho-L-threonyl-[protein] + ADP + H(+)</text>
        <dbReference type="Rhea" id="RHEA:46608"/>
        <dbReference type="Rhea" id="RHEA-COMP:11060"/>
        <dbReference type="Rhea" id="RHEA-COMP:11605"/>
        <dbReference type="ChEBI" id="CHEBI:15378"/>
        <dbReference type="ChEBI" id="CHEBI:30013"/>
        <dbReference type="ChEBI" id="CHEBI:30616"/>
        <dbReference type="ChEBI" id="CHEBI:61977"/>
        <dbReference type="ChEBI" id="CHEBI:456216"/>
        <dbReference type="EC" id="2.7.11.1"/>
    </reaction>
</comment>
<dbReference type="SUPFAM" id="SSF56112">
    <property type="entry name" value="Protein kinase-like (PK-like)"/>
    <property type="match status" value="1"/>
</dbReference>
<dbReference type="PANTHER" id="PTHR22984">
    <property type="entry name" value="SERINE/THREONINE-PROTEIN KINASE PIM"/>
    <property type="match status" value="1"/>
</dbReference>
<feature type="binding site" evidence="14 15">
    <location>
        <position position="72"/>
    </location>
    <ligand>
        <name>ATP</name>
        <dbReference type="ChEBI" id="CHEBI:30616"/>
    </ligand>
</feature>
<evidence type="ECO:0000256" key="1">
    <source>
        <dbReference type="ARBA" id="ARBA00004192"/>
    </source>
</evidence>
<dbReference type="AlphaFoldDB" id="A0A8C5U5B4"/>
<dbReference type="SMART" id="SM00220">
    <property type="entry name" value="S_TKc"/>
    <property type="match status" value="1"/>
</dbReference>
<evidence type="ECO:0000256" key="9">
    <source>
        <dbReference type="ARBA" id="ARBA00023200"/>
    </source>
</evidence>
<keyword evidence="5 12" id="KW-0808">Transferase</keyword>
<keyword evidence="9" id="KW-1035">Host cytoplasm</keyword>
<dbReference type="InterPro" id="IPR000719">
    <property type="entry name" value="Prot_kinase_dom"/>
</dbReference>
<evidence type="ECO:0000256" key="7">
    <source>
        <dbReference type="ARBA" id="ARBA00022777"/>
    </source>
</evidence>
<dbReference type="PROSITE" id="PS50011">
    <property type="entry name" value="PROTEIN_KINASE_DOM"/>
    <property type="match status" value="1"/>
</dbReference>
<keyword evidence="7 12" id="KW-0418">Kinase</keyword>
<evidence type="ECO:0000256" key="13">
    <source>
        <dbReference type="PIRSR" id="PIRSR037993-1"/>
    </source>
</evidence>
<evidence type="ECO:0000256" key="14">
    <source>
        <dbReference type="PIRSR" id="PIRSR037993-2"/>
    </source>
</evidence>
<comment type="function">
    <text evidence="12">Proto-oncogene with serine/threonine kinase activity involved in cell survival and cell proliferation.</text>
</comment>
<dbReference type="PANTHER" id="PTHR22984:SF25">
    <property type="entry name" value="PROTEIN KINASE DOMAIN-CONTAINING PROTEIN"/>
    <property type="match status" value="1"/>
</dbReference>
<comment type="subcellular location">
    <subcellularLocation>
        <location evidence="1">Host cytoplasm</location>
    </subcellularLocation>
</comment>
<dbReference type="GO" id="GO:0106310">
    <property type="term" value="F:protein serine kinase activity"/>
    <property type="evidence" value="ECO:0007669"/>
    <property type="project" value="UniProtKB-UniRule"/>
</dbReference>